<dbReference type="STRING" id="948595.L2GXR7"/>
<dbReference type="OMA" id="AMRNDPF"/>
<dbReference type="InParanoid" id="L2GXR7"/>
<evidence type="ECO:0000313" key="2">
    <source>
        <dbReference type="Proteomes" id="UP000011081"/>
    </source>
</evidence>
<dbReference type="Proteomes" id="UP000011081">
    <property type="component" value="Unassembled WGS sequence"/>
</dbReference>
<name>L2GXR7_VAVCU</name>
<gene>
    <name evidence="1" type="ORF">VCUG_00405</name>
</gene>
<evidence type="ECO:0008006" key="3">
    <source>
        <dbReference type="Google" id="ProtNLM"/>
    </source>
</evidence>
<proteinExistence type="predicted"/>
<feature type="non-terminal residue" evidence="1">
    <location>
        <position position="1"/>
    </location>
</feature>
<protein>
    <recommendedName>
        <fullName evidence="3">Tetratricopeptide repeat protein</fullName>
    </recommendedName>
</protein>
<dbReference type="OrthoDB" id="2190778at2759"/>
<evidence type="ECO:0000313" key="1">
    <source>
        <dbReference type="EMBL" id="ELA48167.1"/>
    </source>
</evidence>
<reference evidence="2" key="1">
    <citation type="submission" date="2011-03" db="EMBL/GenBank/DDBJ databases">
        <title>The genome sequence of Vavraia culicis strain floridensis.</title>
        <authorList>
            <consortium name="The Broad Institute Genome Sequencing Platform"/>
            <person name="Cuomo C."/>
            <person name="Becnel J."/>
            <person name="Sanscrainte N."/>
            <person name="Young S.K."/>
            <person name="Zeng Q."/>
            <person name="Gargeya S."/>
            <person name="Fitzgerald M."/>
            <person name="Haas B."/>
            <person name="Abouelleil A."/>
            <person name="Alvarado L."/>
            <person name="Arachchi H.M."/>
            <person name="Berlin A."/>
            <person name="Chapman S.B."/>
            <person name="Gearin G."/>
            <person name="Goldberg J."/>
            <person name="Griggs A."/>
            <person name="Gujja S."/>
            <person name="Hansen M."/>
            <person name="Heiman D."/>
            <person name="Howarth C."/>
            <person name="Larimer J."/>
            <person name="Lui A."/>
            <person name="MacDonald P.J.P."/>
            <person name="McCowen C."/>
            <person name="Montmayeur A."/>
            <person name="Murphy C."/>
            <person name="Neiman D."/>
            <person name="Pearson M."/>
            <person name="Priest M."/>
            <person name="Roberts A."/>
            <person name="Saif S."/>
            <person name="Shea T."/>
            <person name="Sisk P."/>
            <person name="Stolte C."/>
            <person name="Sykes S."/>
            <person name="Wortman J."/>
            <person name="Nusbaum C."/>
            <person name="Birren B."/>
        </authorList>
    </citation>
    <scope>NUCLEOTIDE SEQUENCE [LARGE SCALE GENOMIC DNA]</scope>
    <source>
        <strain evidence="2">floridensis</strain>
    </source>
</reference>
<dbReference type="EMBL" id="GL877407">
    <property type="protein sequence ID" value="ELA48167.1"/>
    <property type="molecule type" value="Genomic_DNA"/>
</dbReference>
<dbReference type="HOGENOM" id="CLU_568129_0_0_1"/>
<accession>L2GXR7</accession>
<sequence>MKLHTKDNGIFELDALPDDMTLLKDFITEYQLTTSSQQKLALLYYENNEFENCLELLRFCVSQSLFSASDLERLNLTLLAFYIEQGQGDKYLDECTKLFLQLENTKYKDELNCIKGYFFLYKEKYDTALFLLANDVLGRNLIHLSMRCPEKVETSDPLLQGYKAYLENEVETAVKYFTEEYKRNKKVFPYLLRLAPNKFSYKDSDEWTKGTPEYKLCAKEQDGVYTEEELLETFGDIVKDEFLYQRAKQLHLKGQYEDALEYYIQCSGRRTADYQSKRILGLPFEDKKELSDLYQLRKTNEGASNPVEGFSSLKRIKQYLDDATYYSNRGYYVYFVDYYTDKIKKEIKDDLEIEDFSKAALLYFKKALETADSEQERGIVYNIQMLEREKEYEDVENDLRYAIDNVKNNPDRSLATFIKYVESENSLIAARGVGVVLAMRNDPFCIKIFKYLHDDHNLNIFLESQQNKENSEK</sequence>
<dbReference type="VEuPathDB" id="MicrosporidiaDB:VCUG_00405"/>
<keyword evidence="2" id="KW-1185">Reference proteome</keyword>
<dbReference type="AlphaFoldDB" id="L2GXR7"/>
<dbReference type="RefSeq" id="XP_008073423.1">
    <property type="nucleotide sequence ID" value="XM_008075232.1"/>
</dbReference>
<dbReference type="GeneID" id="19878292"/>
<organism evidence="1 2">
    <name type="scientific">Vavraia culicis (isolate floridensis)</name>
    <name type="common">Microsporidian parasite</name>
    <dbReference type="NCBI Taxonomy" id="948595"/>
    <lineage>
        <taxon>Eukaryota</taxon>
        <taxon>Fungi</taxon>
        <taxon>Fungi incertae sedis</taxon>
        <taxon>Microsporidia</taxon>
        <taxon>Pleistophoridae</taxon>
        <taxon>Vavraia</taxon>
    </lineage>
</organism>